<protein>
    <recommendedName>
        <fullName evidence="4">Mu-like prophage FluMu N-terminal domain-containing protein</fullName>
    </recommendedName>
</protein>
<dbReference type="EMBL" id="FUKM01000030">
    <property type="protein sequence ID" value="SJN12143.1"/>
    <property type="molecule type" value="Genomic_DNA"/>
</dbReference>
<evidence type="ECO:0008006" key="4">
    <source>
        <dbReference type="Google" id="ProtNLM"/>
    </source>
</evidence>
<dbReference type="Gene3D" id="3.40.5.80">
    <property type="match status" value="1"/>
</dbReference>
<accession>A0A1R4HYC8</accession>
<comment type="caution">
    <text evidence="2">The sequence shown here is derived from an EMBL/GenBank/DDBJ whole genome shotgun (WGS) entry which is preliminary data.</text>
</comment>
<gene>
    <name evidence="2" type="ORF">CZ787_07390</name>
</gene>
<feature type="region of interest" description="Disordered" evidence="1">
    <location>
        <begin position="1"/>
        <end position="67"/>
    </location>
</feature>
<dbReference type="SUPFAM" id="SSF160059">
    <property type="entry name" value="PriA/YqbF domain"/>
    <property type="match status" value="1"/>
</dbReference>
<dbReference type="OrthoDB" id="136165at135619"/>
<name>A0A1R4HYC8_9GAMM</name>
<evidence type="ECO:0000313" key="3">
    <source>
        <dbReference type="Proteomes" id="UP000196331"/>
    </source>
</evidence>
<reference evidence="2 3" key="1">
    <citation type="submission" date="2017-02" db="EMBL/GenBank/DDBJ databases">
        <authorList>
            <person name="Dridi B."/>
        </authorList>
    </citation>
    <scope>NUCLEOTIDE SEQUENCE [LARGE SCALE GENOMIC DNA]</scope>
    <source>
        <strain evidence="2 3">JB380</strain>
    </source>
</reference>
<dbReference type="AlphaFoldDB" id="A0A1R4HYC8"/>
<proteinExistence type="predicted"/>
<dbReference type="RefSeq" id="WP_087107675.1">
    <property type="nucleotide sequence ID" value="NZ_FUKM01000030.1"/>
</dbReference>
<evidence type="ECO:0000256" key="1">
    <source>
        <dbReference type="SAM" id="MobiDB-lite"/>
    </source>
</evidence>
<sequence>MAARKQTTTAKATEPTPRKVTETPTPNDAATPDAEQISTDGAPTEIQGETITGDGTGNSLPPMEEMPGVFVRTKRRIKSRRRAGYRFNRSGMGIALELLSEEQLTQLREDPALEVEDCTFPLDEATSEQES</sequence>
<evidence type="ECO:0000313" key="2">
    <source>
        <dbReference type="EMBL" id="SJN12143.1"/>
    </source>
</evidence>
<feature type="compositionally biased region" description="Low complexity" evidence="1">
    <location>
        <begin position="1"/>
        <end position="13"/>
    </location>
</feature>
<dbReference type="Proteomes" id="UP000196331">
    <property type="component" value="Unassembled WGS sequence"/>
</dbReference>
<organism evidence="2 3">
    <name type="scientific">Halomonas citrativorans</name>
    <dbReference type="NCBI Taxonomy" id="2742612"/>
    <lineage>
        <taxon>Bacteria</taxon>
        <taxon>Pseudomonadati</taxon>
        <taxon>Pseudomonadota</taxon>
        <taxon>Gammaproteobacteria</taxon>
        <taxon>Oceanospirillales</taxon>
        <taxon>Halomonadaceae</taxon>
        <taxon>Halomonas</taxon>
    </lineage>
</organism>